<dbReference type="SUPFAM" id="SSF52266">
    <property type="entry name" value="SGNH hydrolase"/>
    <property type="match status" value="1"/>
</dbReference>
<gene>
    <name evidence="2" type="ORF">GM173_05600</name>
</gene>
<dbReference type="RefSeq" id="WP_203570313.1">
    <property type="nucleotide sequence ID" value="NZ_WOFE01000001.1"/>
</dbReference>
<organism evidence="2 3">
    <name type="scientific">Deefgea chitinilytica</name>
    <dbReference type="NCBI Taxonomy" id="570276"/>
    <lineage>
        <taxon>Bacteria</taxon>
        <taxon>Pseudomonadati</taxon>
        <taxon>Pseudomonadota</taxon>
        <taxon>Betaproteobacteria</taxon>
        <taxon>Neisseriales</taxon>
        <taxon>Chitinibacteraceae</taxon>
        <taxon>Deefgea</taxon>
    </lineage>
</organism>
<dbReference type="PROSITE" id="PS50293">
    <property type="entry name" value="TPR_REGION"/>
    <property type="match status" value="1"/>
</dbReference>
<dbReference type="Gene3D" id="3.40.50.1110">
    <property type="entry name" value="SGNH hydrolase"/>
    <property type="match status" value="1"/>
</dbReference>
<evidence type="ECO:0000313" key="3">
    <source>
        <dbReference type="Proteomes" id="UP001195660"/>
    </source>
</evidence>
<evidence type="ECO:0000256" key="1">
    <source>
        <dbReference type="PROSITE-ProRule" id="PRU00339"/>
    </source>
</evidence>
<feature type="repeat" description="TPR" evidence="1">
    <location>
        <begin position="180"/>
        <end position="213"/>
    </location>
</feature>
<reference evidence="2 3" key="1">
    <citation type="submission" date="2019-11" db="EMBL/GenBank/DDBJ databases">
        <title>Novel Deefgea species.</title>
        <authorList>
            <person name="Han J.-H."/>
        </authorList>
    </citation>
    <scope>NUCLEOTIDE SEQUENCE [LARGE SCALE GENOMIC DNA]</scope>
    <source>
        <strain evidence="2 3">LMG 24817</strain>
    </source>
</reference>
<dbReference type="Gene3D" id="3.10.450.50">
    <property type="match status" value="1"/>
</dbReference>
<feature type="repeat" description="TPR" evidence="1">
    <location>
        <begin position="78"/>
        <end position="111"/>
    </location>
</feature>
<dbReference type="SUPFAM" id="SSF103642">
    <property type="entry name" value="Sec-C motif"/>
    <property type="match status" value="1"/>
</dbReference>
<dbReference type="Pfam" id="PF02810">
    <property type="entry name" value="SEC-C"/>
    <property type="match status" value="1"/>
</dbReference>
<keyword evidence="3" id="KW-1185">Reference proteome</keyword>
<dbReference type="InterPro" id="IPR036514">
    <property type="entry name" value="SGNH_hydro_sf"/>
</dbReference>
<dbReference type="PANTHER" id="PTHR12558">
    <property type="entry name" value="CELL DIVISION CYCLE 16,23,27"/>
    <property type="match status" value="1"/>
</dbReference>
<dbReference type="PANTHER" id="PTHR12558:SF13">
    <property type="entry name" value="CELL DIVISION CYCLE PROTEIN 27 HOMOLOG"/>
    <property type="match status" value="1"/>
</dbReference>
<dbReference type="Pfam" id="PF13414">
    <property type="entry name" value="TPR_11"/>
    <property type="match status" value="1"/>
</dbReference>
<comment type="caution">
    <text evidence="2">The sequence shown here is derived from an EMBL/GenBank/DDBJ whole genome shotgun (WGS) entry which is preliminary data.</text>
</comment>
<dbReference type="Proteomes" id="UP001195660">
    <property type="component" value="Unassembled WGS sequence"/>
</dbReference>
<dbReference type="Pfam" id="PF13181">
    <property type="entry name" value="TPR_8"/>
    <property type="match status" value="1"/>
</dbReference>
<feature type="repeat" description="TPR" evidence="1">
    <location>
        <begin position="112"/>
        <end position="145"/>
    </location>
</feature>
<keyword evidence="1" id="KW-0802">TPR repeat</keyword>
<dbReference type="Gene3D" id="1.25.40.10">
    <property type="entry name" value="Tetratricopeptide repeat domain"/>
    <property type="match status" value="3"/>
</dbReference>
<feature type="repeat" description="TPR" evidence="1">
    <location>
        <begin position="146"/>
        <end position="179"/>
    </location>
</feature>
<dbReference type="InterPro" id="IPR011990">
    <property type="entry name" value="TPR-like_helical_dom_sf"/>
</dbReference>
<protein>
    <submittedName>
        <fullName evidence="2">Tetratricopeptide repeat protein</fullName>
    </submittedName>
</protein>
<dbReference type="InterPro" id="IPR019734">
    <property type="entry name" value="TPR_rpt"/>
</dbReference>
<evidence type="ECO:0000313" key="2">
    <source>
        <dbReference type="EMBL" id="MBM5571054.1"/>
    </source>
</evidence>
<proteinExistence type="predicted"/>
<dbReference type="SMART" id="SM00028">
    <property type="entry name" value="TPR"/>
    <property type="match status" value="8"/>
</dbReference>
<dbReference type="InterPro" id="IPR004027">
    <property type="entry name" value="SEC_C_motif"/>
</dbReference>
<accession>A0ABS2CA83</accession>
<dbReference type="EMBL" id="WOFE01000001">
    <property type="protein sequence ID" value="MBM5571054.1"/>
    <property type="molecule type" value="Genomic_DNA"/>
</dbReference>
<dbReference type="PROSITE" id="PS50005">
    <property type="entry name" value="TPR"/>
    <property type="match status" value="4"/>
</dbReference>
<dbReference type="Pfam" id="PF13424">
    <property type="entry name" value="TPR_12"/>
    <property type="match status" value="1"/>
</dbReference>
<dbReference type="SUPFAM" id="SSF48452">
    <property type="entry name" value="TPR-like"/>
    <property type="match status" value="1"/>
</dbReference>
<sequence>MSKISRNDPCPCGSGKKYKQCCLAIQQNQSATHQLEQDRQQTSLPSLIAEGIRCYQTGDVAQSKQIFQQVLQINPEDPDALHLLGVMARDEGHYQQGIDLITRAIKVLPREANFYNNIGICFRKAGNLLKACESYEKAIALKPDHVQALNNLGNVYSERGLLAKAKQSLKRAIALSPTFAEAHFNLGSVWQTEKALDEALQCYQKALAIRADYVEALSNCGMVLHQLDREDDALGCFELAIQHQADFAPAYANLGALAIKKQLSAEALPFLLHANGLEPDNANTLNNLAQAEKNLGMLAEAIRHSQQAFSVSPKSISGLESAIRLAILGFLQYDFAAARQWLTQSSAITQSGERSSRAYWTVLGLLLSWQERHPELFALQDQNTVEPPLYVIGESHALSLHGLRLAYRGQIHRGQALWIEGCKQWHLGQQETNHFQQQFEALISTIAPHQAVLVCVGEIDCRFDEGIFKVWQADPSRPLSDLIADTIAAFVAYVARLQAQYQLEVTLCGVPAVNHPQLDELEPDTVASFLSMLDQFNRQLCAAAQNVGLGFLDVFALTNSTNIGKADGGWHLDRIHLRPDAYVAAFARHHVIGAVI</sequence>
<name>A0ABS2CA83_9NEIS</name>